<dbReference type="PROSITE" id="PS50975">
    <property type="entry name" value="ATP_GRASP"/>
    <property type="match status" value="1"/>
</dbReference>
<dbReference type="SUPFAM" id="SSF52210">
    <property type="entry name" value="Succinyl-CoA synthetase domains"/>
    <property type="match status" value="2"/>
</dbReference>
<evidence type="ECO:0000256" key="3">
    <source>
        <dbReference type="ARBA" id="ARBA00022840"/>
    </source>
</evidence>
<evidence type="ECO:0000256" key="6">
    <source>
        <dbReference type="SAM" id="MobiDB-lite"/>
    </source>
</evidence>
<dbReference type="InterPro" id="IPR051538">
    <property type="entry name" value="Acyl-CoA_Synth/Transferase"/>
</dbReference>
<keyword evidence="2 5" id="KW-0547">Nucleotide-binding</keyword>
<feature type="domain" description="ATP-grasp" evidence="7">
    <location>
        <begin position="700"/>
        <end position="736"/>
    </location>
</feature>
<dbReference type="FunFam" id="3.30.1490.20:FF:000020">
    <property type="entry name" value="Protein lysine acetyltransferase"/>
    <property type="match status" value="1"/>
</dbReference>
<sequence length="910" mass="97988">MRSVRPLYIPPLESDHSESGSLIMRDGSTAAIRPAEPSDAPMMQQFVDRLSLESRRHRFFSESSPSSDSVAALCSSANPRSQFTLIVTRVSESMPRIIAAGSYWARNGRTAEVAMAVDDGFHGKGLGTLLLERLALVAIRHSFTHLWAVTHADNLAMREVFRESGFTTHEAYEGEAMEVELSLIPTETTVTRAEVRERLATTASLRPFFHPRSVAVVGASRDPKSIGYRLLDALRTNQFRGAIYPVNPHGSEIAGVPVHSSVHTIPESVDLAIIAVPRQHVLSVVDDCADKGVRVLVVITAGFAEVGAEGAELQSQLAEKIRQYGMRMIGPNCFGILNTDRDVQLNATFTTLFPPQGRAAMSSQSGAIGIATLAGARRFHLGISSFVSVGNKADVSANDLLQYWEEDPSTNVILLYVESFGNPRKFARIARRVSRRKPIIAVKAGRSQSGRRAASSHTAALAASDVAVDALFHQAGVIRAESLEDLLAVASGLSNQPLPLSRRVGIITNAGGPAVLCTDACEQSELVVPELSAQTRATLSSFLPLAAALSNPVDLIASATPAQYAKGIETLLLADEIDALIILYMAVTVTDTAEIAHGIMAGIENGRKTGAKAKPVLIGWMAEGDMDRTFSSQTETIPAYHLPETPALVLGKAATYAEWRQQPVGMVPDFDDLNLSAVRKICADALSRRGAGWLSVEETRDVLSASRLPVQPGGVAKTADEAAALARQVGYPVAVKLASHQIVHKTEIGGVQLNLTNDDAVREAFHSMRTRLAETNQLDAMEGVLVQPMLIGGVEVMIGITDDPLFGPLMAFGLGGIHVEILGDVQFRITPLTDRDAAEMIRGIKGYRLLTGYRGHPPADLEALEDTLLRLSRLIEEIPEISELDLNPIFALPPGQGCRIVDARIRVEKS</sequence>
<dbReference type="Pfam" id="PF13380">
    <property type="entry name" value="CoA_binding_2"/>
    <property type="match status" value="1"/>
</dbReference>
<reference evidence="9 10" key="1">
    <citation type="journal article" date="2020" name="ISME J.">
        <title>Enrichment and physiological characterization of a novel comammox Nitrospira indicates ammonium inhibition of complete nitrification.</title>
        <authorList>
            <person name="Sakoula D."/>
            <person name="Koch H."/>
            <person name="Frank J."/>
            <person name="Jetten M.S.M."/>
            <person name="van Kessel M.A.H.J."/>
            <person name="Lucker S."/>
        </authorList>
    </citation>
    <scope>NUCLEOTIDE SEQUENCE [LARGE SCALE GENOMIC DNA]</scope>
    <source>
        <strain evidence="9">Comreactor17</strain>
    </source>
</reference>
<dbReference type="SUPFAM" id="SSF51735">
    <property type="entry name" value="NAD(P)-binding Rossmann-fold domains"/>
    <property type="match status" value="1"/>
</dbReference>
<dbReference type="Gene3D" id="3.40.50.261">
    <property type="entry name" value="Succinyl-CoA synthetase domains"/>
    <property type="match status" value="2"/>
</dbReference>
<feature type="domain" description="N-acetyltransferase" evidence="8">
    <location>
        <begin position="30"/>
        <end position="188"/>
    </location>
</feature>
<dbReference type="Pfam" id="PF00583">
    <property type="entry name" value="Acetyltransf_1"/>
    <property type="match status" value="1"/>
</dbReference>
<dbReference type="InterPro" id="IPR032875">
    <property type="entry name" value="Succ_CoA_lig_flav_dom"/>
</dbReference>
<organism evidence="9 10">
    <name type="scientific">Candidatus Nitrospira kreftii</name>
    <dbReference type="NCBI Taxonomy" id="2652173"/>
    <lineage>
        <taxon>Bacteria</taxon>
        <taxon>Pseudomonadati</taxon>
        <taxon>Nitrospirota</taxon>
        <taxon>Nitrospiria</taxon>
        <taxon>Nitrospirales</taxon>
        <taxon>Nitrospiraceae</taxon>
        <taxon>Nitrospira</taxon>
    </lineage>
</organism>
<dbReference type="Gene3D" id="3.40.50.720">
    <property type="entry name" value="NAD(P)-binding Rossmann-like Domain"/>
    <property type="match status" value="1"/>
</dbReference>
<dbReference type="Pfam" id="PF13549">
    <property type="entry name" value="ATP-grasp_5"/>
    <property type="match status" value="1"/>
</dbReference>
<dbReference type="SUPFAM" id="SSF56059">
    <property type="entry name" value="Glutathione synthetase ATP-binding domain-like"/>
    <property type="match status" value="1"/>
</dbReference>
<dbReference type="EMBL" id="CP047423">
    <property type="protein sequence ID" value="QPD02422.1"/>
    <property type="molecule type" value="Genomic_DNA"/>
</dbReference>
<keyword evidence="9" id="KW-0808">Transferase</keyword>
<dbReference type="InterPro" id="IPR043938">
    <property type="entry name" value="Ligase_CoA_dom"/>
</dbReference>
<proteinExistence type="inferred from homology"/>
<dbReference type="PANTHER" id="PTHR43334:SF1">
    <property type="entry name" value="3-HYDROXYPROPIONATE--COA LIGASE [ADP-FORMING]"/>
    <property type="match status" value="1"/>
</dbReference>
<dbReference type="AlphaFoldDB" id="A0A7S8FAX8"/>
<name>A0A7S8FAX8_9BACT</name>
<evidence type="ECO:0000256" key="5">
    <source>
        <dbReference type="PROSITE-ProRule" id="PRU00409"/>
    </source>
</evidence>
<dbReference type="PANTHER" id="PTHR43334">
    <property type="entry name" value="ACETATE--COA LIGASE [ADP-FORMING]"/>
    <property type="match status" value="1"/>
</dbReference>
<dbReference type="SMART" id="SM00881">
    <property type="entry name" value="CoA_binding"/>
    <property type="match status" value="1"/>
</dbReference>
<dbReference type="Gene3D" id="3.40.630.30">
    <property type="match status" value="1"/>
</dbReference>
<dbReference type="KEGG" id="nkf:Nkreftii_000196"/>
<dbReference type="GO" id="GO:0046872">
    <property type="term" value="F:metal ion binding"/>
    <property type="evidence" value="ECO:0007669"/>
    <property type="project" value="InterPro"/>
</dbReference>
<feature type="region of interest" description="Disordered" evidence="6">
    <location>
        <begin position="1"/>
        <end position="21"/>
    </location>
</feature>
<evidence type="ECO:0000259" key="7">
    <source>
        <dbReference type="PROSITE" id="PS50975"/>
    </source>
</evidence>
<dbReference type="Proteomes" id="UP000593737">
    <property type="component" value="Chromosome"/>
</dbReference>
<comment type="similarity">
    <text evidence="4">In the N-terminal section; belongs to the acetate CoA ligase alpha subunit family.</text>
</comment>
<keyword evidence="3 5" id="KW-0067">ATP-binding</keyword>
<dbReference type="InterPro" id="IPR016102">
    <property type="entry name" value="Succinyl-CoA_synth-like"/>
</dbReference>
<keyword evidence="1" id="KW-0436">Ligase</keyword>
<dbReference type="Gene3D" id="3.30.470.20">
    <property type="entry name" value="ATP-grasp fold, B domain"/>
    <property type="match status" value="1"/>
</dbReference>
<accession>A0A7S8FAX8</accession>
<dbReference type="GO" id="GO:0005524">
    <property type="term" value="F:ATP binding"/>
    <property type="evidence" value="ECO:0007669"/>
    <property type="project" value="UniProtKB-UniRule"/>
</dbReference>
<dbReference type="Pfam" id="PF19045">
    <property type="entry name" value="Ligase_CoA_2"/>
    <property type="match status" value="1"/>
</dbReference>
<dbReference type="InterPro" id="IPR013815">
    <property type="entry name" value="ATP_grasp_subdomain_1"/>
</dbReference>
<dbReference type="InterPro" id="IPR016181">
    <property type="entry name" value="Acyl_CoA_acyltransferase"/>
</dbReference>
<evidence type="ECO:0000313" key="10">
    <source>
        <dbReference type="Proteomes" id="UP000593737"/>
    </source>
</evidence>
<dbReference type="InterPro" id="IPR011761">
    <property type="entry name" value="ATP-grasp"/>
</dbReference>
<dbReference type="InterPro" id="IPR000182">
    <property type="entry name" value="GNAT_dom"/>
</dbReference>
<evidence type="ECO:0000256" key="2">
    <source>
        <dbReference type="ARBA" id="ARBA00022741"/>
    </source>
</evidence>
<dbReference type="GO" id="GO:0043758">
    <property type="term" value="F:acetate-CoA ligase (ADP-forming) activity"/>
    <property type="evidence" value="ECO:0007669"/>
    <property type="project" value="InterPro"/>
</dbReference>
<protein>
    <submittedName>
        <fullName evidence="9">GNAT family N-acetyltransferase</fullName>
    </submittedName>
</protein>
<dbReference type="InterPro" id="IPR036291">
    <property type="entry name" value="NAD(P)-bd_dom_sf"/>
</dbReference>
<dbReference type="GO" id="GO:0016747">
    <property type="term" value="F:acyltransferase activity, transferring groups other than amino-acyl groups"/>
    <property type="evidence" value="ECO:0007669"/>
    <property type="project" value="InterPro"/>
</dbReference>
<dbReference type="Gene3D" id="3.30.1490.20">
    <property type="entry name" value="ATP-grasp fold, A domain"/>
    <property type="match status" value="1"/>
</dbReference>
<evidence type="ECO:0000259" key="8">
    <source>
        <dbReference type="PROSITE" id="PS51186"/>
    </source>
</evidence>
<dbReference type="InterPro" id="IPR003781">
    <property type="entry name" value="CoA-bd"/>
</dbReference>
<dbReference type="Pfam" id="PF13607">
    <property type="entry name" value="Succ_CoA_lig"/>
    <property type="match status" value="1"/>
</dbReference>
<gene>
    <name evidence="9" type="ORF">Nkreftii_000196</name>
</gene>
<dbReference type="SUPFAM" id="SSF55729">
    <property type="entry name" value="Acyl-CoA N-acyltransferases (Nat)"/>
    <property type="match status" value="1"/>
</dbReference>
<evidence type="ECO:0000256" key="4">
    <source>
        <dbReference type="ARBA" id="ARBA00060888"/>
    </source>
</evidence>
<evidence type="ECO:0000313" key="9">
    <source>
        <dbReference type="EMBL" id="QPD02422.1"/>
    </source>
</evidence>
<dbReference type="PROSITE" id="PS51186">
    <property type="entry name" value="GNAT"/>
    <property type="match status" value="1"/>
</dbReference>
<evidence type="ECO:0000256" key="1">
    <source>
        <dbReference type="ARBA" id="ARBA00022598"/>
    </source>
</evidence>